<accession>A0ABT7VPB7</accession>
<gene>
    <name evidence="1" type="ORF">QUW46_08355</name>
</gene>
<dbReference type="RefSeq" id="WP_289561205.1">
    <property type="nucleotide sequence ID" value="NZ_JAUDEO010000061.1"/>
</dbReference>
<dbReference type="Proteomes" id="UP001529423">
    <property type="component" value="Unassembled WGS sequence"/>
</dbReference>
<reference evidence="1 2" key="1">
    <citation type="submission" date="2023-06" db="EMBL/GenBank/DDBJ databases">
        <title>Identification and characterization of horizontal gene transfer across gut microbiota members of farm animals based on homology search.</title>
        <authorList>
            <person name="Schwarzerova J."/>
            <person name="Nykrynova M."/>
            <person name="Jureckova K."/>
            <person name="Cejkova D."/>
            <person name="Rychlik I."/>
        </authorList>
    </citation>
    <scope>NUCLEOTIDE SEQUENCE [LARGE SCALE GENOMIC DNA]</scope>
    <source>
        <strain evidence="1 2">105_WCHN</strain>
    </source>
</reference>
<dbReference type="EMBL" id="JAUDEO010000061">
    <property type="protein sequence ID" value="MDM8334577.1"/>
    <property type="molecule type" value="Genomic_DNA"/>
</dbReference>
<keyword evidence="2" id="KW-1185">Reference proteome</keyword>
<organism evidence="1 2">
    <name type="scientific">Limosilactobacillus panis</name>
    <dbReference type="NCBI Taxonomy" id="47493"/>
    <lineage>
        <taxon>Bacteria</taxon>
        <taxon>Bacillati</taxon>
        <taxon>Bacillota</taxon>
        <taxon>Bacilli</taxon>
        <taxon>Lactobacillales</taxon>
        <taxon>Lactobacillaceae</taxon>
        <taxon>Limosilactobacillus</taxon>
    </lineage>
</organism>
<name>A0ABT7VPB7_9LACO</name>
<sequence>MHFLIIAICHNQKGSIRDFYQNPNGTFNLGAFVTAPFIMSQLDQTIAERVAEVAEDLELQADLKLSNKQLDELRITGRVTIDLVTIAPYLPKIIKYLHQSDDEDVVWSLIINTISGDADITLKGCQLML</sequence>
<evidence type="ECO:0000313" key="1">
    <source>
        <dbReference type="EMBL" id="MDM8334577.1"/>
    </source>
</evidence>
<proteinExistence type="predicted"/>
<comment type="caution">
    <text evidence="1">The sequence shown here is derived from an EMBL/GenBank/DDBJ whole genome shotgun (WGS) entry which is preliminary data.</text>
</comment>
<protein>
    <submittedName>
        <fullName evidence="1">Uncharacterized protein</fullName>
    </submittedName>
</protein>
<reference evidence="1 2" key="3">
    <citation type="submission" date="2023-06" db="EMBL/GenBank/DDBJ databases">
        <authorList>
            <person name="Zeman M."/>
            <person name="Kubasova T."/>
            <person name="Jahodarova E."/>
            <person name="Nykrynova M."/>
            <person name="Rychlik I."/>
        </authorList>
    </citation>
    <scope>NUCLEOTIDE SEQUENCE [LARGE SCALE GENOMIC DNA]</scope>
    <source>
        <strain evidence="1 2">105_WCHN</strain>
    </source>
</reference>
<reference evidence="2" key="2">
    <citation type="submission" date="2023-06" db="EMBL/GenBank/DDBJ databases">
        <title>Identification and characterization of horizontal gene transfer across gut microbiota members of farm animals based on homology search.</title>
        <authorList>
            <person name="Zeman M."/>
            <person name="Kubasova T."/>
            <person name="Jahodarova E."/>
            <person name="Nykrynova M."/>
            <person name="Rychlik I."/>
        </authorList>
    </citation>
    <scope>NUCLEOTIDE SEQUENCE [LARGE SCALE GENOMIC DNA]</scope>
    <source>
        <strain evidence="2">105_WCHN</strain>
    </source>
</reference>
<evidence type="ECO:0000313" key="2">
    <source>
        <dbReference type="Proteomes" id="UP001529423"/>
    </source>
</evidence>